<dbReference type="RefSeq" id="WP_235987462.1">
    <property type="nucleotide sequence ID" value="NZ_JACGWZ010000005.1"/>
</dbReference>
<dbReference type="SUPFAM" id="SSF143968">
    <property type="entry name" value="UbiD C-terminal domain-like"/>
    <property type="match status" value="1"/>
</dbReference>
<evidence type="ECO:0000313" key="1">
    <source>
        <dbReference type="EMBL" id="MBA8826534.1"/>
    </source>
</evidence>
<sequence length="64" mass="7507">MVRHGEVLPLPTCYTERERHARHGAEVVHDCLLPAGGEGRQRRSSFVHIYPAEVRRWVHEHRND</sequence>
<dbReference type="Proteomes" id="UP000569329">
    <property type="component" value="Unassembled WGS sequence"/>
</dbReference>
<reference evidence="1 2" key="1">
    <citation type="submission" date="2020-07" db="EMBL/GenBank/DDBJ databases">
        <title>Sequencing the genomes of 1000 actinobacteria strains.</title>
        <authorList>
            <person name="Klenk H.-P."/>
        </authorList>
    </citation>
    <scope>NUCLEOTIDE SEQUENCE [LARGE SCALE GENOMIC DNA]</scope>
    <source>
        <strain evidence="1 2">DSM 45975</strain>
    </source>
</reference>
<evidence type="ECO:0000313" key="2">
    <source>
        <dbReference type="Proteomes" id="UP000569329"/>
    </source>
</evidence>
<proteinExistence type="predicted"/>
<protein>
    <submittedName>
        <fullName evidence="1">Uncharacterized protein</fullName>
    </submittedName>
</protein>
<accession>A0A839DYH0</accession>
<dbReference type="AlphaFoldDB" id="A0A839DYH0"/>
<name>A0A839DYH0_9PSEU</name>
<dbReference type="EMBL" id="JACGWZ010000005">
    <property type="protein sequence ID" value="MBA8826534.1"/>
    <property type="molecule type" value="Genomic_DNA"/>
</dbReference>
<keyword evidence="2" id="KW-1185">Reference proteome</keyword>
<gene>
    <name evidence="1" type="ORF">FHX42_003910</name>
</gene>
<organism evidence="1 2">
    <name type="scientific">Halosaccharopolyspora lacisalsi</name>
    <dbReference type="NCBI Taxonomy" id="1000566"/>
    <lineage>
        <taxon>Bacteria</taxon>
        <taxon>Bacillati</taxon>
        <taxon>Actinomycetota</taxon>
        <taxon>Actinomycetes</taxon>
        <taxon>Pseudonocardiales</taxon>
        <taxon>Pseudonocardiaceae</taxon>
        <taxon>Halosaccharopolyspora</taxon>
    </lineage>
</organism>
<comment type="caution">
    <text evidence="1">The sequence shown here is derived from an EMBL/GenBank/DDBJ whole genome shotgun (WGS) entry which is preliminary data.</text>
</comment>